<dbReference type="RefSeq" id="WP_188640046.1">
    <property type="nucleotide sequence ID" value="NZ_BMHM01000005.1"/>
</dbReference>
<dbReference type="SMART" id="SM00267">
    <property type="entry name" value="GGDEF"/>
    <property type="match status" value="1"/>
</dbReference>
<evidence type="ECO:0000313" key="4">
    <source>
        <dbReference type="EMBL" id="GGC95266.1"/>
    </source>
</evidence>
<reference evidence="5" key="1">
    <citation type="journal article" date="2019" name="Int. J. Syst. Evol. Microbiol.">
        <title>The Global Catalogue of Microorganisms (GCM) 10K type strain sequencing project: providing services to taxonomists for standard genome sequencing and annotation.</title>
        <authorList>
            <consortium name="The Broad Institute Genomics Platform"/>
            <consortium name="The Broad Institute Genome Sequencing Center for Infectious Disease"/>
            <person name="Wu L."/>
            <person name="Ma J."/>
        </authorList>
    </citation>
    <scope>NUCLEOTIDE SEQUENCE [LARGE SCALE GENOMIC DNA]</scope>
    <source>
        <strain evidence="5">CGMCC 1.15122</strain>
    </source>
</reference>
<dbReference type="Pfam" id="PF08447">
    <property type="entry name" value="PAS_3"/>
    <property type="match status" value="1"/>
</dbReference>
<keyword evidence="5" id="KW-1185">Reference proteome</keyword>
<dbReference type="Gene3D" id="3.30.70.270">
    <property type="match status" value="1"/>
</dbReference>
<dbReference type="SUPFAM" id="SSF55073">
    <property type="entry name" value="Nucleotide cyclase"/>
    <property type="match status" value="1"/>
</dbReference>
<dbReference type="PROSITE" id="PS50112">
    <property type="entry name" value="PAS"/>
    <property type="match status" value="1"/>
</dbReference>
<feature type="domain" description="PAS" evidence="1">
    <location>
        <begin position="244"/>
        <end position="314"/>
    </location>
</feature>
<feature type="domain" description="PAC" evidence="2">
    <location>
        <begin position="192"/>
        <end position="243"/>
    </location>
</feature>
<feature type="domain" description="PAC" evidence="2">
    <location>
        <begin position="318"/>
        <end position="370"/>
    </location>
</feature>
<dbReference type="InterPro" id="IPR035965">
    <property type="entry name" value="PAS-like_dom_sf"/>
</dbReference>
<dbReference type="NCBIfam" id="TIGR00254">
    <property type="entry name" value="GGDEF"/>
    <property type="match status" value="1"/>
</dbReference>
<dbReference type="InterPro" id="IPR001610">
    <property type="entry name" value="PAC"/>
</dbReference>
<evidence type="ECO:0000259" key="3">
    <source>
        <dbReference type="PROSITE" id="PS50887"/>
    </source>
</evidence>
<dbReference type="PROSITE" id="PS50113">
    <property type="entry name" value="PAC"/>
    <property type="match status" value="2"/>
</dbReference>
<dbReference type="CDD" id="cd01949">
    <property type="entry name" value="GGDEF"/>
    <property type="match status" value="1"/>
</dbReference>
<dbReference type="InterPro" id="IPR000700">
    <property type="entry name" value="PAS-assoc_C"/>
</dbReference>
<dbReference type="InterPro" id="IPR000014">
    <property type="entry name" value="PAS"/>
</dbReference>
<sequence length="548" mass="61012">MHPYRALFEQSGTPLFVVERSAPGAMNVSANAAFRRVVGWAAENSELALASCFPLDVSNVLAAVQACDQQQAAQELMVAWGESSRSWQLQLSPVNEGEYRAVCGSLFQQALPFGEPLDALLSQLPGFIYQLHYSLEGAWRYTYVGQRVVELFGIRVDEALDDAQALLANIHPGDRDAVIDSSLESAQTLMPWKHEFRMFHRNGNMLWVEAIDHPRHEPDGSIVWTGYANDITQRKALESALKSSEQRFRQLVEQANDIIYTLSADGTLTYISPNWPRILGHEVHEVLGRNMSFVLHPEDLEACRRYIAKVYHTAEPQGLIEYRVQHANGEWRWHFTNGAPLVDEQGSVTSFLGISHDITPRREMEQRVLHLAQHDTLTDLPNRAMFFGELGRALVKALREGGQLALLFIDLDHFKPVNDRWGHGVGDQLLTEAAQRMRLRLRGTDMVGRIGGDEFVALLGGPVTEDTAWVVANQLCQALAEPFMLSVGEVRVSASIGVSLFPLHACDEATLIHCADQAMYQAKAEGRNRAVLYSPLASASVSSDAPTY</sequence>
<dbReference type="SUPFAM" id="SSF55785">
    <property type="entry name" value="PYP-like sensor domain (PAS domain)"/>
    <property type="match status" value="2"/>
</dbReference>
<dbReference type="NCBIfam" id="TIGR00229">
    <property type="entry name" value="sensory_box"/>
    <property type="match status" value="2"/>
</dbReference>
<dbReference type="SMART" id="SM00091">
    <property type="entry name" value="PAS"/>
    <property type="match status" value="2"/>
</dbReference>
<evidence type="ECO:0008006" key="6">
    <source>
        <dbReference type="Google" id="ProtNLM"/>
    </source>
</evidence>
<dbReference type="InterPro" id="IPR043128">
    <property type="entry name" value="Rev_trsase/Diguanyl_cyclase"/>
</dbReference>
<dbReference type="SMART" id="SM00086">
    <property type="entry name" value="PAC"/>
    <property type="match status" value="2"/>
</dbReference>
<protein>
    <recommendedName>
        <fullName evidence="6">Diguanylate cyclase</fullName>
    </recommendedName>
</protein>
<dbReference type="Pfam" id="PF08448">
    <property type="entry name" value="PAS_4"/>
    <property type="match status" value="1"/>
</dbReference>
<dbReference type="Proteomes" id="UP000597301">
    <property type="component" value="Unassembled WGS sequence"/>
</dbReference>
<dbReference type="PANTHER" id="PTHR44757">
    <property type="entry name" value="DIGUANYLATE CYCLASE DGCP"/>
    <property type="match status" value="1"/>
</dbReference>
<dbReference type="EMBL" id="BMHM01000005">
    <property type="protein sequence ID" value="GGC95266.1"/>
    <property type="molecule type" value="Genomic_DNA"/>
</dbReference>
<dbReference type="InterPro" id="IPR013655">
    <property type="entry name" value="PAS_fold_3"/>
</dbReference>
<dbReference type="PROSITE" id="PS50887">
    <property type="entry name" value="GGDEF"/>
    <property type="match status" value="1"/>
</dbReference>
<evidence type="ECO:0000313" key="5">
    <source>
        <dbReference type="Proteomes" id="UP000597301"/>
    </source>
</evidence>
<evidence type="ECO:0000259" key="2">
    <source>
        <dbReference type="PROSITE" id="PS50113"/>
    </source>
</evidence>
<dbReference type="Gene3D" id="3.30.450.20">
    <property type="entry name" value="PAS domain"/>
    <property type="match status" value="2"/>
</dbReference>
<proteinExistence type="predicted"/>
<feature type="domain" description="GGDEF" evidence="3">
    <location>
        <begin position="402"/>
        <end position="535"/>
    </location>
</feature>
<dbReference type="InterPro" id="IPR052155">
    <property type="entry name" value="Biofilm_reg_signaling"/>
</dbReference>
<comment type="caution">
    <text evidence="4">The sequence shown here is derived from an EMBL/GenBank/DDBJ whole genome shotgun (WGS) entry which is preliminary data.</text>
</comment>
<dbReference type="PANTHER" id="PTHR44757:SF2">
    <property type="entry name" value="BIOFILM ARCHITECTURE MAINTENANCE PROTEIN MBAA"/>
    <property type="match status" value="1"/>
</dbReference>
<evidence type="ECO:0000259" key="1">
    <source>
        <dbReference type="PROSITE" id="PS50112"/>
    </source>
</evidence>
<organism evidence="4 5">
    <name type="scientific">Vreelandella lutescens</name>
    <dbReference type="NCBI Taxonomy" id="1602943"/>
    <lineage>
        <taxon>Bacteria</taxon>
        <taxon>Pseudomonadati</taxon>
        <taxon>Pseudomonadota</taxon>
        <taxon>Gammaproteobacteria</taxon>
        <taxon>Oceanospirillales</taxon>
        <taxon>Halomonadaceae</taxon>
        <taxon>Vreelandella</taxon>
    </lineage>
</organism>
<dbReference type="InterPro" id="IPR000160">
    <property type="entry name" value="GGDEF_dom"/>
</dbReference>
<dbReference type="CDD" id="cd00130">
    <property type="entry name" value="PAS"/>
    <property type="match status" value="2"/>
</dbReference>
<dbReference type="InterPro" id="IPR013656">
    <property type="entry name" value="PAS_4"/>
</dbReference>
<name>A0ABQ1PDT4_9GAMM</name>
<accession>A0ABQ1PDT4</accession>
<dbReference type="Pfam" id="PF00990">
    <property type="entry name" value="GGDEF"/>
    <property type="match status" value="1"/>
</dbReference>
<gene>
    <name evidence="4" type="ORF">GCM10011382_27130</name>
</gene>
<dbReference type="InterPro" id="IPR029787">
    <property type="entry name" value="Nucleotide_cyclase"/>
</dbReference>